<dbReference type="SUPFAM" id="SSF81606">
    <property type="entry name" value="PP2C-like"/>
    <property type="match status" value="1"/>
</dbReference>
<feature type="region of interest" description="Disordered" evidence="4">
    <location>
        <begin position="537"/>
        <end position="578"/>
    </location>
</feature>
<feature type="compositionally biased region" description="Low complexity" evidence="4">
    <location>
        <begin position="547"/>
        <end position="556"/>
    </location>
</feature>
<dbReference type="InterPro" id="IPR039123">
    <property type="entry name" value="PPTC7"/>
</dbReference>
<evidence type="ECO:0000256" key="4">
    <source>
        <dbReference type="SAM" id="MobiDB-lite"/>
    </source>
</evidence>
<feature type="region of interest" description="Disordered" evidence="4">
    <location>
        <begin position="475"/>
        <end position="497"/>
    </location>
</feature>
<evidence type="ECO:0000256" key="1">
    <source>
        <dbReference type="ARBA" id="ARBA00013081"/>
    </source>
</evidence>
<comment type="catalytic activity">
    <reaction evidence="3">
        <text>O-phospho-L-threonyl-[protein] + H2O = L-threonyl-[protein] + phosphate</text>
        <dbReference type="Rhea" id="RHEA:47004"/>
        <dbReference type="Rhea" id="RHEA-COMP:11060"/>
        <dbReference type="Rhea" id="RHEA-COMP:11605"/>
        <dbReference type="ChEBI" id="CHEBI:15377"/>
        <dbReference type="ChEBI" id="CHEBI:30013"/>
        <dbReference type="ChEBI" id="CHEBI:43474"/>
        <dbReference type="ChEBI" id="CHEBI:61977"/>
        <dbReference type="EC" id="3.1.3.16"/>
    </reaction>
</comment>
<dbReference type="SMART" id="SM00331">
    <property type="entry name" value="PP2C_SIG"/>
    <property type="match status" value="1"/>
</dbReference>
<dbReference type="Proteomes" id="UP000734854">
    <property type="component" value="Unassembled WGS sequence"/>
</dbReference>
<dbReference type="GO" id="GO:0004722">
    <property type="term" value="F:protein serine/threonine phosphatase activity"/>
    <property type="evidence" value="ECO:0007669"/>
    <property type="project" value="UniProtKB-EC"/>
</dbReference>
<dbReference type="EC" id="3.1.3.16" evidence="1"/>
<name>A0A8J5FBD6_ZINOF</name>
<sequence>MKLRAAAVKYGSTRANARIGIRLVGETGFLGTWPTPPPASLSAPPTALRSSDGTEQNRRFRDFHSYVKGDLPRRLLIVHGGGSLLWDPRSLPSLLCVSRVLASRPAAAHTSPLARSHDSQIEDLLSLPVEVIGGLFSASGTEDSFPFCFFALLIYRGSEVATEVLTPSIIFLYDVSFGALPLMVSAECSDGSAVFKYGDANEVKREEVAVSERSVSDRVEEILEKMESEESKPSSFYEVKQETRKISGLQRAQVLDTVALGEVRDEGLELVDAIAKTEVRICVEKTTVVGEAKVTFLEKKMQNSNGDIEASRTAAEPDEESCDESLIEGQEIIANSPDSSRNIDEELSHDFGQDYASGKLKVLQTTDLEIIASQGNQLVESSYGSYDLAVLLLEDRASRINGNKTELKFFGESETPQFGSVPDESKDDPVVVTALGEPLEPREETISDKDAKFGESSPNGITSEAIQDFCQLSSQDADHETKDHSSGRMLQHTGGTKVLEKPDCQKVEHFEAQIKHIDDSQASCKSEDIADVALEEIPSWEDDSVDSDSSGSIIEDGATEDGKHQESSADEGPDSANLTPTDFLFLSSGAAIIPHPSKASTGGEDAYFISLDNWFGVADGVGQWSLEGINAGLYARELMENCQRFVSKYEGCNPNEILVKSAAEASSPGSSTVLVGYFDGQVLHVANIGDSGFILIRNGTVFRKSTPMVYGFNFPLQIERGEDPSKYIETYKIGLCEGDVIVTATDGLFDNLYEQEIVAIVSKSLQASLKPREIAEYLATRAQEVGRSASGRSPFADAALVSGYPTFTGGKLDDVTVIVSIVQRTN</sequence>
<feature type="compositionally biased region" description="Acidic residues" evidence="4">
    <location>
        <begin position="537"/>
        <end position="546"/>
    </location>
</feature>
<dbReference type="InterPro" id="IPR036457">
    <property type="entry name" value="PPM-type-like_dom_sf"/>
</dbReference>
<protein>
    <recommendedName>
        <fullName evidence="1">protein-serine/threonine phosphatase</fullName>
        <ecNumber evidence="1">3.1.3.16</ecNumber>
    </recommendedName>
</protein>
<dbReference type="InterPro" id="IPR001932">
    <property type="entry name" value="PPM-type_phosphatase-like_dom"/>
</dbReference>
<evidence type="ECO:0000256" key="2">
    <source>
        <dbReference type="ARBA" id="ARBA00047761"/>
    </source>
</evidence>
<reference evidence="6 7" key="1">
    <citation type="submission" date="2020-08" db="EMBL/GenBank/DDBJ databases">
        <title>Plant Genome Project.</title>
        <authorList>
            <person name="Zhang R.-G."/>
        </authorList>
    </citation>
    <scope>NUCLEOTIDE SEQUENCE [LARGE SCALE GENOMIC DNA]</scope>
    <source>
        <tissue evidence="6">Rhizome</tissue>
    </source>
</reference>
<organism evidence="6 7">
    <name type="scientific">Zingiber officinale</name>
    <name type="common">Ginger</name>
    <name type="synonym">Amomum zingiber</name>
    <dbReference type="NCBI Taxonomy" id="94328"/>
    <lineage>
        <taxon>Eukaryota</taxon>
        <taxon>Viridiplantae</taxon>
        <taxon>Streptophyta</taxon>
        <taxon>Embryophyta</taxon>
        <taxon>Tracheophyta</taxon>
        <taxon>Spermatophyta</taxon>
        <taxon>Magnoliopsida</taxon>
        <taxon>Liliopsida</taxon>
        <taxon>Zingiberales</taxon>
        <taxon>Zingiberaceae</taxon>
        <taxon>Zingiber</taxon>
    </lineage>
</organism>
<proteinExistence type="predicted"/>
<dbReference type="PANTHER" id="PTHR12320:SF1">
    <property type="entry name" value="PROTEIN PHOSPHATASE PTC7 HOMOLOG"/>
    <property type="match status" value="1"/>
</dbReference>
<gene>
    <name evidence="6" type="ORF">ZIOFF_060911</name>
</gene>
<feature type="domain" description="PPM-type phosphatase" evidence="5">
    <location>
        <begin position="587"/>
        <end position="822"/>
    </location>
</feature>
<comment type="caution">
    <text evidence="6">The sequence shown here is derived from an EMBL/GenBank/DDBJ whole genome shotgun (WGS) entry which is preliminary data.</text>
</comment>
<feature type="compositionally biased region" description="Basic and acidic residues" evidence="4">
    <location>
        <begin position="476"/>
        <end position="486"/>
    </location>
</feature>
<dbReference type="PANTHER" id="PTHR12320">
    <property type="entry name" value="PROTEIN PHOSPHATASE 2C"/>
    <property type="match status" value="1"/>
</dbReference>
<dbReference type="Gene3D" id="3.60.40.10">
    <property type="entry name" value="PPM-type phosphatase domain"/>
    <property type="match status" value="2"/>
</dbReference>
<evidence type="ECO:0000259" key="5">
    <source>
        <dbReference type="PROSITE" id="PS51746"/>
    </source>
</evidence>
<dbReference type="CDD" id="cd00143">
    <property type="entry name" value="PP2Cc"/>
    <property type="match status" value="1"/>
</dbReference>
<dbReference type="AlphaFoldDB" id="A0A8J5FBD6"/>
<keyword evidence="7" id="KW-1185">Reference proteome</keyword>
<dbReference type="EMBL" id="JACMSC010000016">
    <property type="protein sequence ID" value="KAG6484117.1"/>
    <property type="molecule type" value="Genomic_DNA"/>
</dbReference>
<feature type="region of interest" description="Disordered" evidence="4">
    <location>
        <begin position="35"/>
        <end position="56"/>
    </location>
</feature>
<comment type="catalytic activity">
    <reaction evidence="2">
        <text>O-phospho-L-seryl-[protein] + H2O = L-seryl-[protein] + phosphate</text>
        <dbReference type="Rhea" id="RHEA:20629"/>
        <dbReference type="Rhea" id="RHEA-COMP:9863"/>
        <dbReference type="Rhea" id="RHEA-COMP:11604"/>
        <dbReference type="ChEBI" id="CHEBI:15377"/>
        <dbReference type="ChEBI" id="CHEBI:29999"/>
        <dbReference type="ChEBI" id="CHEBI:43474"/>
        <dbReference type="ChEBI" id="CHEBI:83421"/>
        <dbReference type="EC" id="3.1.3.16"/>
    </reaction>
</comment>
<evidence type="ECO:0000313" key="6">
    <source>
        <dbReference type="EMBL" id="KAG6484117.1"/>
    </source>
</evidence>
<evidence type="ECO:0000256" key="3">
    <source>
        <dbReference type="ARBA" id="ARBA00048336"/>
    </source>
</evidence>
<evidence type="ECO:0000313" key="7">
    <source>
        <dbReference type="Proteomes" id="UP000734854"/>
    </source>
</evidence>
<dbReference type="SMART" id="SM00332">
    <property type="entry name" value="PP2Cc"/>
    <property type="match status" value="1"/>
</dbReference>
<dbReference type="PROSITE" id="PS51746">
    <property type="entry name" value="PPM_2"/>
    <property type="match status" value="1"/>
</dbReference>
<accession>A0A8J5FBD6</accession>